<dbReference type="OrthoDB" id="3556589at2"/>
<evidence type="ECO:0000313" key="3">
    <source>
        <dbReference type="Proteomes" id="UP000199301"/>
    </source>
</evidence>
<reference evidence="3" key="1">
    <citation type="submission" date="2016-10" db="EMBL/GenBank/DDBJ databases">
        <authorList>
            <person name="Varghese N."/>
            <person name="Submissions S."/>
        </authorList>
    </citation>
    <scope>NUCLEOTIDE SEQUENCE [LARGE SCALE GENOMIC DNA]</scope>
    <source>
        <strain evidence="3">DSM 45459</strain>
    </source>
</reference>
<keyword evidence="3" id="KW-1185">Reference proteome</keyword>
<protein>
    <submittedName>
        <fullName evidence="2">Uncharacterized protein</fullName>
    </submittedName>
</protein>
<organism evidence="2 3">
    <name type="scientific">Actinopolyspora saharensis</name>
    <dbReference type="NCBI Taxonomy" id="995062"/>
    <lineage>
        <taxon>Bacteria</taxon>
        <taxon>Bacillati</taxon>
        <taxon>Actinomycetota</taxon>
        <taxon>Actinomycetes</taxon>
        <taxon>Actinopolysporales</taxon>
        <taxon>Actinopolysporaceae</taxon>
        <taxon>Actinopolyspora</taxon>
    </lineage>
</organism>
<evidence type="ECO:0000256" key="1">
    <source>
        <dbReference type="SAM" id="MobiDB-lite"/>
    </source>
</evidence>
<dbReference type="RefSeq" id="WP_092525666.1">
    <property type="nucleotide sequence ID" value="NZ_FNKO01000002.1"/>
</dbReference>
<evidence type="ECO:0000313" key="2">
    <source>
        <dbReference type="EMBL" id="SDR09884.1"/>
    </source>
</evidence>
<gene>
    <name evidence="2" type="ORF">SAMN04489718_3511</name>
</gene>
<sequence length="84" mass="9395">MDSSLDVRKFLALQDRSHPRSSTSVPAQRSSDAVRFSPEQLHRARMAVARGARDTEDCRKLLEMLGLTADEDEEGEEAPPASRR</sequence>
<feature type="compositionally biased region" description="Polar residues" evidence="1">
    <location>
        <begin position="20"/>
        <end position="31"/>
    </location>
</feature>
<dbReference type="STRING" id="995062.SAMN04489718_3511"/>
<dbReference type="EMBL" id="FNKO01000002">
    <property type="protein sequence ID" value="SDR09884.1"/>
    <property type="molecule type" value="Genomic_DNA"/>
</dbReference>
<name>A0A1H1G9G8_9ACTN</name>
<accession>A0A1H1G9G8</accession>
<feature type="region of interest" description="Disordered" evidence="1">
    <location>
        <begin position="1"/>
        <end position="37"/>
    </location>
</feature>
<dbReference type="AlphaFoldDB" id="A0A1H1G9G8"/>
<dbReference type="Proteomes" id="UP000199301">
    <property type="component" value="Unassembled WGS sequence"/>
</dbReference>
<proteinExistence type="predicted"/>
<feature type="region of interest" description="Disordered" evidence="1">
    <location>
        <begin position="65"/>
        <end position="84"/>
    </location>
</feature>